<reference evidence="2 3" key="1">
    <citation type="journal article" date="2014" name="Genome Announc.">
        <title>Genome Sequence of Afipia felis Strain 76713, Isolated in Hospital Water Using an Amoeba Co-Culture Procedure.</title>
        <authorList>
            <person name="Benamar S."/>
            <person name="La Scola B."/>
            <person name="Croce O."/>
        </authorList>
    </citation>
    <scope>NUCLEOTIDE SEQUENCE [LARGE SCALE GENOMIC DNA]</scope>
    <source>
        <strain evidence="2 3">76713</strain>
    </source>
</reference>
<keyword evidence="1" id="KW-0812">Transmembrane</keyword>
<dbReference type="EMBL" id="CCAZ020000001">
    <property type="protein sequence ID" value="CEG07779.1"/>
    <property type="molecule type" value="Genomic_DNA"/>
</dbReference>
<dbReference type="Proteomes" id="UP000035762">
    <property type="component" value="Unassembled WGS sequence"/>
</dbReference>
<feature type="transmembrane region" description="Helical" evidence="1">
    <location>
        <begin position="72"/>
        <end position="92"/>
    </location>
</feature>
<protein>
    <submittedName>
        <fullName evidence="2">Uncharacterized protein</fullName>
    </submittedName>
</protein>
<sequence length="129" mass="14303">MKGFEPVVPENVRRFEICLYASLLLDTLSFPLRPIPEDVPQINVAASAIFSAGLILLFCHLVWVAAHQRRNWARLVLMVSLGLSILTLTSVLRHEGWSLASMIDICSAVLTALGIYQSFTGDAEGWFQS</sequence>
<evidence type="ECO:0000313" key="3">
    <source>
        <dbReference type="Proteomes" id="UP000035762"/>
    </source>
</evidence>
<accession>A0A090MQ51</accession>
<dbReference type="RefSeq" id="WP_048755915.1">
    <property type="nucleotide sequence ID" value="NZ_CCAZ020000001.1"/>
</dbReference>
<evidence type="ECO:0000313" key="2">
    <source>
        <dbReference type="EMBL" id="CEG07779.1"/>
    </source>
</evidence>
<dbReference type="AlphaFoldDB" id="A0A090MQ51"/>
<organism evidence="2 3">
    <name type="scientific">Afipia felis</name>
    <name type="common">Cat scratch disease bacillus</name>
    <dbReference type="NCBI Taxonomy" id="1035"/>
    <lineage>
        <taxon>Bacteria</taxon>
        <taxon>Pseudomonadati</taxon>
        <taxon>Pseudomonadota</taxon>
        <taxon>Alphaproteobacteria</taxon>
        <taxon>Hyphomicrobiales</taxon>
        <taxon>Nitrobacteraceae</taxon>
        <taxon>Afipia</taxon>
    </lineage>
</organism>
<keyword evidence="3" id="KW-1185">Reference proteome</keyword>
<proteinExistence type="predicted"/>
<keyword evidence="1" id="KW-1133">Transmembrane helix</keyword>
<gene>
    <name evidence="2" type="ORF">BN961_01182</name>
</gene>
<evidence type="ECO:0000256" key="1">
    <source>
        <dbReference type="SAM" id="Phobius"/>
    </source>
</evidence>
<dbReference type="STRING" id="1035.BN961_01182"/>
<dbReference type="OrthoDB" id="8265023at2"/>
<comment type="caution">
    <text evidence="2">The sequence shown here is derived from an EMBL/GenBank/DDBJ whole genome shotgun (WGS) entry which is preliminary data.</text>
</comment>
<keyword evidence="1" id="KW-0472">Membrane</keyword>
<feature type="transmembrane region" description="Helical" evidence="1">
    <location>
        <begin position="44"/>
        <end position="66"/>
    </location>
</feature>
<name>A0A090MQ51_AFIFE</name>